<sequence>MRKNARHYTFKSICLRDVLPQCLK</sequence>
<dbReference type="AlphaFoldDB" id="A0A2P2JP40"/>
<dbReference type="EMBL" id="GGEC01014741">
    <property type="protein sequence ID" value="MBW95224.1"/>
    <property type="molecule type" value="Transcribed_RNA"/>
</dbReference>
<reference evidence="1" key="1">
    <citation type="submission" date="2018-02" db="EMBL/GenBank/DDBJ databases">
        <title>Rhizophora mucronata_Transcriptome.</title>
        <authorList>
            <person name="Meera S.P."/>
            <person name="Sreeshan A."/>
            <person name="Augustine A."/>
        </authorList>
    </citation>
    <scope>NUCLEOTIDE SEQUENCE</scope>
    <source>
        <tissue evidence="1">Leaf</tissue>
    </source>
</reference>
<name>A0A2P2JP40_RHIMU</name>
<protein>
    <submittedName>
        <fullName evidence="1">Uncharacterized protein</fullName>
    </submittedName>
</protein>
<organism evidence="1">
    <name type="scientific">Rhizophora mucronata</name>
    <name type="common">Asiatic mangrove</name>
    <dbReference type="NCBI Taxonomy" id="61149"/>
    <lineage>
        <taxon>Eukaryota</taxon>
        <taxon>Viridiplantae</taxon>
        <taxon>Streptophyta</taxon>
        <taxon>Embryophyta</taxon>
        <taxon>Tracheophyta</taxon>
        <taxon>Spermatophyta</taxon>
        <taxon>Magnoliopsida</taxon>
        <taxon>eudicotyledons</taxon>
        <taxon>Gunneridae</taxon>
        <taxon>Pentapetalae</taxon>
        <taxon>rosids</taxon>
        <taxon>fabids</taxon>
        <taxon>Malpighiales</taxon>
        <taxon>Rhizophoraceae</taxon>
        <taxon>Rhizophora</taxon>
    </lineage>
</organism>
<accession>A0A2P2JP40</accession>
<proteinExistence type="predicted"/>
<evidence type="ECO:0000313" key="1">
    <source>
        <dbReference type="EMBL" id="MBW95224.1"/>
    </source>
</evidence>